<dbReference type="RefSeq" id="XP_024936344.1">
    <property type="nucleotide sequence ID" value="XM_025080576.1"/>
</dbReference>
<evidence type="ECO:0000313" key="12">
    <source>
        <dbReference type="RefSeq" id="XP_024936343.1"/>
    </source>
</evidence>
<proteinExistence type="inferred from homology"/>
<dbReference type="GO" id="GO:0071858">
    <property type="term" value="F:corazonin receptor binding"/>
    <property type="evidence" value="ECO:0007669"/>
    <property type="project" value="InterPro"/>
</dbReference>
<dbReference type="KEGG" id="ccin:107263021"/>
<dbReference type="GO" id="GO:0045823">
    <property type="term" value="P:positive regulation of heart contraction"/>
    <property type="evidence" value="ECO:0007669"/>
    <property type="project" value="InterPro"/>
</dbReference>
<evidence type="ECO:0000313" key="10">
    <source>
        <dbReference type="RefSeq" id="XP_015585290.1"/>
    </source>
</evidence>
<dbReference type="Proteomes" id="UP000694920">
    <property type="component" value="Unplaced"/>
</dbReference>
<sequence length="121" mass="13309">MAFYLSTVFLLSTVVALATSQTFQYSRGWTNGKRAENSVLPGIPTAEFKLSGSSVQSSGARMMDVPTPCQLQKLKMLLQGNGNEQLYLLPCELLSVPRVSLADFPMGHFRRGSTLESNNNY</sequence>
<evidence type="ECO:0000256" key="3">
    <source>
        <dbReference type="ARBA" id="ARBA00014144"/>
    </source>
</evidence>
<keyword evidence="9" id="KW-1185">Reference proteome</keyword>
<dbReference type="InterPro" id="IPR020190">
    <property type="entry name" value="Procorazonin"/>
</dbReference>
<gene>
    <name evidence="10 11 12 13" type="primary">LOC107263021</name>
</gene>
<feature type="signal peptide" evidence="8">
    <location>
        <begin position="1"/>
        <end position="20"/>
    </location>
</feature>
<evidence type="ECO:0000256" key="4">
    <source>
        <dbReference type="ARBA" id="ARBA00022525"/>
    </source>
</evidence>
<dbReference type="CTD" id="12973"/>
<organism evidence="9 10">
    <name type="scientific">Cephus cinctus</name>
    <name type="common">Wheat stem sawfly</name>
    <dbReference type="NCBI Taxonomy" id="211228"/>
    <lineage>
        <taxon>Eukaryota</taxon>
        <taxon>Metazoa</taxon>
        <taxon>Ecdysozoa</taxon>
        <taxon>Arthropoda</taxon>
        <taxon>Hexapoda</taxon>
        <taxon>Insecta</taxon>
        <taxon>Pterygota</taxon>
        <taxon>Neoptera</taxon>
        <taxon>Endopterygota</taxon>
        <taxon>Hymenoptera</taxon>
        <taxon>Cephoidea</taxon>
        <taxon>Cephidae</taxon>
        <taxon>Cephus</taxon>
    </lineage>
</organism>
<dbReference type="AlphaFoldDB" id="A0AAJ7BG63"/>
<evidence type="ECO:0000313" key="9">
    <source>
        <dbReference type="Proteomes" id="UP000694920"/>
    </source>
</evidence>
<evidence type="ECO:0000256" key="1">
    <source>
        <dbReference type="ARBA" id="ARBA00004613"/>
    </source>
</evidence>
<evidence type="ECO:0000256" key="5">
    <source>
        <dbReference type="ARBA" id="ARBA00022729"/>
    </source>
</evidence>
<keyword evidence="6" id="KW-0027">Amidation</keyword>
<keyword evidence="5 8" id="KW-0732">Signal</keyword>
<evidence type="ECO:0000256" key="8">
    <source>
        <dbReference type="SAM" id="SignalP"/>
    </source>
</evidence>
<comment type="similarity">
    <text evidence="2">Belongs to the corazonin family.</text>
</comment>
<keyword evidence="4" id="KW-0964">Secreted</keyword>
<feature type="chain" id="PRO_5044708569" description="Pro-corazonin" evidence="8">
    <location>
        <begin position="21"/>
        <end position="121"/>
    </location>
</feature>
<evidence type="ECO:0000313" key="13">
    <source>
        <dbReference type="RefSeq" id="XP_024936344.1"/>
    </source>
</evidence>
<dbReference type="RefSeq" id="XP_024936343.1">
    <property type="nucleotide sequence ID" value="XM_025080575.1"/>
</dbReference>
<evidence type="ECO:0000313" key="11">
    <source>
        <dbReference type="RefSeq" id="XP_015585291.1"/>
    </source>
</evidence>
<protein>
    <recommendedName>
        <fullName evidence="3">Pro-corazonin</fullName>
    </recommendedName>
</protein>
<keyword evidence="7" id="KW-0527">Neuropeptide</keyword>
<reference evidence="10 11" key="1">
    <citation type="submission" date="2025-04" db="UniProtKB">
        <authorList>
            <consortium name="RefSeq"/>
        </authorList>
    </citation>
    <scope>IDENTIFICATION</scope>
</reference>
<name>A0AAJ7BG63_CEPCN</name>
<evidence type="ECO:0000256" key="2">
    <source>
        <dbReference type="ARBA" id="ARBA00009635"/>
    </source>
</evidence>
<dbReference type="RefSeq" id="XP_015585291.1">
    <property type="nucleotide sequence ID" value="XM_015729805.2"/>
</dbReference>
<dbReference type="GO" id="GO:0005576">
    <property type="term" value="C:extracellular region"/>
    <property type="evidence" value="ECO:0007669"/>
    <property type="project" value="UniProtKB-SubCell"/>
</dbReference>
<accession>A0AAJ7BG63</accession>
<evidence type="ECO:0000256" key="6">
    <source>
        <dbReference type="ARBA" id="ARBA00022815"/>
    </source>
</evidence>
<dbReference type="GO" id="GO:0007218">
    <property type="term" value="P:neuropeptide signaling pathway"/>
    <property type="evidence" value="ECO:0007669"/>
    <property type="project" value="UniProtKB-KW"/>
</dbReference>
<dbReference type="GeneID" id="107263021"/>
<comment type="subcellular location">
    <subcellularLocation>
        <location evidence="1">Secreted</location>
    </subcellularLocation>
</comment>
<dbReference type="RefSeq" id="XP_015585290.1">
    <property type="nucleotide sequence ID" value="XM_015729804.2"/>
</dbReference>
<evidence type="ECO:0000256" key="7">
    <source>
        <dbReference type="ARBA" id="ARBA00023320"/>
    </source>
</evidence>
<dbReference type="Pfam" id="PF17308">
    <property type="entry name" value="Corazonin"/>
    <property type="match status" value="1"/>
</dbReference>